<dbReference type="GO" id="GO:0004378">
    <property type="term" value="F:GDP-Man:Man(1)GlcNAc(2)-PP-Dol alpha-1,3-mannosyltransferase activity"/>
    <property type="evidence" value="ECO:0007669"/>
    <property type="project" value="UniProtKB-UniRule"/>
</dbReference>
<accession>A0A0M3HVZ7</accession>
<evidence type="ECO:0000259" key="11">
    <source>
        <dbReference type="Pfam" id="PF00534"/>
    </source>
</evidence>
<comment type="similarity">
    <text evidence="10">Belongs to the glycosyltransferase group 1 family.</text>
</comment>
<dbReference type="GO" id="GO:0005789">
    <property type="term" value="C:endoplasmic reticulum membrane"/>
    <property type="evidence" value="ECO:0007669"/>
    <property type="project" value="UniProtKB-SubCell"/>
</dbReference>
<keyword evidence="4" id="KW-0812">Transmembrane</keyword>
<keyword evidence="13" id="KW-1185">Reference proteome</keyword>
<evidence type="ECO:0000313" key="14">
    <source>
        <dbReference type="WBParaSite" id="ALUE_0000722101-mRNA-1"/>
    </source>
</evidence>
<evidence type="ECO:0000259" key="12">
    <source>
        <dbReference type="Pfam" id="PF13439"/>
    </source>
</evidence>
<dbReference type="UniPathway" id="UPA00378"/>
<keyword evidence="5" id="KW-0256">Endoplasmic reticulum</keyword>
<keyword evidence="7" id="KW-0472">Membrane</keyword>
<dbReference type="Pfam" id="PF00534">
    <property type="entry name" value="Glycos_transf_1"/>
    <property type="match status" value="1"/>
</dbReference>
<evidence type="ECO:0000256" key="7">
    <source>
        <dbReference type="ARBA" id="ARBA00023136"/>
    </source>
</evidence>
<dbReference type="InterPro" id="IPR028098">
    <property type="entry name" value="Glyco_trans_4-like_N"/>
</dbReference>
<evidence type="ECO:0000256" key="2">
    <source>
        <dbReference type="ARBA" id="ARBA00022676"/>
    </source>
</evidence>
<dbReference type="PANTHER" id="PTHR45918">
    <property type="entry name" value="ALPHA-1,3/1,6-MANNOSYLTRANSFERASE ALG2"/>
    <property type="match status" value="1"/>
</dbReference>
<feature type="domain" description="Glycosyltransferase subfamily 4-like N-terminal" evidence="12">
    <location>
        <begin position="12"/>
        <end position="190"/>
    </location>
</feature>
<keyword evidence="2 10" id="KW-0328">Glycosyltransferase</keyword>
<comment type="catalytic activity">
    <reaction evidence="9 10">
        <text>an alpha-D-Man-(1-&gt;3)-beta-D-Man-(1-&gt;4)-beta-D-GlcNAc-(1-&gt;4)-alpha-D-GlcNAc-diphospho-di-trans,poly-cis-dolichol + GDP-alpha-D-mannose = an alpha-D-Man-(1-&gt;3)-[alpha-D-Man-(1-&gt;6)]-beta-D-Man-(1-&gt;4)-beta-D-GlcNAc-(1-&gt;4)-alpha-D-GlcNAc-diphospho-di-trans,poly-cis-dolichol + GDP + H(+)</text>
        <dbReference type="Rhea" id="RHEA:29519"/>
        <dbReference type="Rhea" id="RHEA-COMP:19513"/>
        <dbReference type="Rhea" id="RHEA-COMP:19515"/>
        <dbReference type="ChEBI" id="CHEBI:15378"/>
        <dbReference type="ChEBI" id="CHEBI:57527"/>
        <dbReference type="ChEBI" id="CHEBI:58189"/>
        <dbReference type="ChEBI" id="CHEBI:132510"/>
        <dbReference type="ChEBI" id="CHEBI:132511"/>
        <dbReference type="EC" id="2.4.1.257"/>
    </reaction>
    <physiologicalReaction direction="left-to-right" evidence="9 10">
        <dbReference type="Rhea" id="RHEA:29520"/>
    </physiologicalReaction>
</comment>
<evidence type="ECO:0000256" key="3">
    <source>
        <dbReference type="ARBA" id="ARBA00022679"/>
    </source>
</evidence>
<evidence type="ECO:0000256" key="9">
    <source>
        <dbReference type="ARBA" id="ARBA00045104"/>
    </source>
</evidence>
<reference evidence="14" key="1">
    <citation type="submission" date="2017-02" db="UniProtKB">
        <authorList>
            <consortium name="WormBaseParasite"/>
        </authorList>
    </citation>
    <scope>IDENTIFICATION</scope>
</reference>
<evidence type="ECO:0000256" key="5">
    <source>
        <dbReference type="ARBA" id="ARBA00022824"/>
    </source>
</evidence>
<dbReference type="InterPro" id="IPR001296">
    <property type="entry name" value="Glyco_trans_1"/>
</dbReference>
<dbReference type="EC" id="2.4.1.132" evidence="10"/>
<dbReference type="AlphaFoldDB" id="A0A0M3HVZ7"/>
<dbReference type="Gene3D" id="3.40.50.2000">
    <property type="entry name" value="Glycogen Phosphorylase B"/>
    <property type="match status" value="2"/>
</dbReference>
<protein>
    <recommendedName>
        <fullName evidence="10">Alpha-1,3/1,6-mannosyltransferase ALG2</fullName>
        <ecNumber evidence="10">2.4.1.132</ecNumber>
        <ecNumber evidence="10">2.4.1.257</ecNumber>
    </recommendedName>
    <alternativeName>
        <fullName evidence="10">GDP-Man:Man(1)GlcNAc(2)-PP-Dol alpha-1,3-mannosyltransferase</fullName>
    </alternativeName>
</protein>
<dbReference type="PANTHER" id="PTHR45918:SF1">
    <property type="entry name" value="ALPHA-1,3_1,6-MANNOSYLTRANSFERASE ALG2"/>
    <property type="match status" value="1"/>
</dbReference>
<evidence type="ECO:0000256" key="1">
    <source>
        <dbReference type="ARBA" id="ARBA00004922"/>
    </source>
</evidence>
<evidence type="ECO:0000256" key="6">
    <source>
        <dbReference type="ARBA" id="ARBA00022989"/>
    </source>
</evidence>
<dbReference type="Proteomes" id="UP000036681">
    <property type="component" value="Unplaced"/>
</dbReference>
<comment type="subcellular location">
    <subcellularLocation>
        <location evidence="10">Endoplasmic reticulum membrane</location>
        <topology evidence="10">Single-pass membrane protein</topology>
    </subcellularLocation>
</comment>
<dbReference type="GO" id="GO:0102704">
    <property type="term" value="F:GDP-Man:Man(2)GlcNAc(2)-PP-Dol alpha-1,6-mannosyltransferase activity"/>
    <property type="evidence" value="ECO:0007669"/>
    <property type="project" value="UniProtKB-UniRule"/>
</dbReference>
<dbReference type="CDD" id="cd03805">
    <property type="entry name" value="GT4_ALG2-like"/>
    <property type="match status" value="1"/>
</dbReference>
<evidence type="ECO:0000256" key="8">
    <source>
        <dbReference type="ARBA" id="ARBA00045103"/>
    </source>
</evidence>
<dbReference type="WBParaSite" id="ALUE_0000722101-mRNA-1">
    <property type="protein sequence ID" value="ALUE_0000722101-mRNA-1"/>
    <property type="gene ID" value="ALUE_0000722101"/>
</dbReference>
<dbReference type="SUPFAM" id="SSF53756">
    <property type="entry name" value="UDP-Glycosyltransferase/glycogen phosphorylase"/>
    <property type="match status" value="1"/>
</dbReference>
<sequence length="404" mass="45497">MRVTFVHPDLGIGGAERLVVDAALAMQHNGHQVCIVTNHYDPGHAFDDSKRFDIRTVDILPRSIFGRGIALCAYLRMCLAAIYVSMAVDSDLIFCDSVSACLAVFRFFRLLRVCRAPLFFYCHFPDMLLTDRKTSLKKVYRYFVDSVEGWTMGMADLICVNSYFTRDVVSRTFPKLNIEKVSVLYPTLNTKFFDEVPSVELGQLPSTVKYLFVSINRYERKKNIRLAIDAFAELKSRLSSDEYRQCFLVIAGGFDKLNEENLLYHHELKEYAVDAAISTKQILFLRSPADNVKAELLRRAIAVLYTPSNEHFGIVPVEAMYMKTCVIAVNSGGPKESIDDGVSGFLVDAEAGAFADKMAQLVRGEADAVRIGEEGRKRVESMFTFNKFADQLETLVQSILRVGS</sequence>
<dbReference type="EC" id="2.4.1.257" evidence="10"/>
<dbReference type="Pfam" id="PF13439">
    <property type="entry name" value="Glyco_transf_4"/>
    <property type="match status" value="1"/>
</dbReference>
<dbReference type="InterPro" id="IPR027054">
    <property type="entry name" value="ALG2"/>
</dbReference>
<proteinExistence type="inferred from homology"/>
<comment type="function">
    <text evidence="10">Mannosylates Man(2)GlcNAc(2)-dolichol diphosphate and Man(1)GlcNAc(2)-dolichol diphosphate to form Man(3)GlcNAc(2)-dolichol diphosphate.</text>
</comment>
<organism evidence="13 14">
    <name type="scientific">Ascaris lumbricoides</name>
    <name type="common">Giant roundworm</name>
    <dbReference type="NCBI Taxonomy" id="6252"/>
    <lineage>
        <taxon>Eukaryota</taxon>
        <taxon>Metazoa</taxon>
        <taxon>Ecdysozoa</taxon>
        <taxon>Nematoda</taxon>
        <taxon>Chromadorea</taxon>
        <taxon>Rhabditida</taxon>
        <taxon>Spirurina</taxon>
        <taxon>Ascaridomorpha</taxon>
        <taxon>Ascaridoidea</taxon>
        <taxon>Ascarididae</taxon>
        <taxon>Ascaris</taxon>
    </lineage>
</organism>
<keyword evidence="6" id="KW-1133">Transmembrane helix</keyword>
<comment type="catalytic activity">
    <reaction evidence="8 10">
        <text>a beta-D-Man-(1-&gt;4)-beta-D-GlcNAc-(1-&gt;4)-alpha-D-GlcNAc-diphospho-di-trans,poly-cis-dolichol + GDP-alpha-D-mannose = an alpha-D-Man-(1-&gt;3)-beta-D-Man-(1-&gt;4)-beta-D-GlcNAc-(1-&gt;4)-alpha-D-GlcNAc-diphospho-di-trans,poly-cis-dolichol + GDP + H(+)</text>
        <dbReference type="Rhea" id="RHEA:29515"/>
        <dbReference type="Rhea" id="RHEA-COMP:19511"/>
        <dbReference type="Rhea" id="RHEA-COMP:19513"/>
        <dbReference type="ChEBI" id="CHEBI:15378"/>
        <dbReference type="ChEBI" id="CHEBI:57527"/>
        <dbReference type="ChEBI" id="CHEBI:58189"/>
        <dbReference type="ChEBI" id="CHEBI:58472"/>
        <dbReference type="ChEBI" id="CHEBI:132510"/>
        <dbReference type="EC" id="2.4.1.132"/>
    </reaction>
    <physiologicalReaction direction="left-to-right" evidence="8 10">
        <dbReference type="Rhea" id="RHEA:29516"/>
    </physiologicalReaction>
</comment>
<evidence type="ECO:0000256" key="10">
    <source>
        <dbReference type="RuleBase" id="RU367136"/>
    </source>
</evidence>
<evidence type="ECO:0000313" key="13">
    <source>
        <dbReference type="Proteomes" id="UP000036681"/>
    </source>
</evidence>
<keyword evidence="3 10" id="KW-0808">Transferase</keyword>
<evidence type="ECO:0000256" key="4">
    <source>
        <dbReference type="ARBA" id="ARBA00022692"/>
    </source>
</evidence>
<comment type="pathway">
    <text evidence="1 10">Protein modification; protein glycosylation.</text>
</comment>
<name>A0A0M3HVZ7_ASCLU</name>
<feature type="domain" description="Glycosyl transferase family 1" evidence="11">
    <location>
        <begin position="209"/>
        <end position="378"/>
    </location>
</feature>